<sequence>MAPASGRVLKAGVLGATGAVGQRFIVLLAQNPTFSIHALGASERSAGKPYAAAAKWKMSEPIPEAARSMAVTVCDPAHFGGCDVVFSGLDASVAGDIERAFFSADFAVFSNAKNFRMEPNVPLCVPVVNTDHYALVAGQRAAMGLTRGFIVTNANCSTSGLVVPLKALQDRFGPLRRIVVTTMQAISGAGYPGVPSLDIIDNVVPLISGEEPKMEAEVLKILGGLSADASACAPLADLRVSATCNRVPVIDGHTECVSVEFAAATPPSIAEIKQCLREYTCEAQRLGCHSAPAHAICVAEEEDRPQPRLDRGAGNGMSVTVGRIRECPVFHVKFTLLVHNTVLGAAGSSILNAEYAAKKGYL</sequence>
<keyword evidence="1" id="KW-0560">Oxidoreductase</keyword>
<gene>
    <name evidence="1" type="primary">HOM2</name>
    <name evidence="1" type="ORF">H4R21_002299</name>
</gene>
<evidence type="ECO:0000313" key="2">
    <source>
        <dbReference type="Proteomes" id="UP001140087"/>
    </source>
</evidence>
<proteinExistence type="predicted"/>
<protein>
    <submittedName>
        <fullName evidence="1">Aspartate-semialdehyde dehydrogenase</fullName>
        <ecNumber evidence="1">1.2.1.11</ecNumber>
    </submittedName>
</protein>
<accession>A0ACC1L735</accession>
<dbReference type="EMBL" id="JANBUN010000571">
    <property type="protein sequence ID" value="KAJ2802750.1"/>
    <property type="molecule type" value="Genomic_DNA"/>
</dbReference>
<dbReference type="EC" id="1.2.1.11" evidence="1"/>
<organism evidence="1 2">
    <name type="scientific">Coemansia helicoidea</name>
    <dbReference type="NCBI Taxonomy" id="1286919"/>
    <lineage>
        <taxon>Eukaryota</taxon>
        <taxon>Fungi</taxon>
        <taxon>Fungi incertae sedis</taxon>
        <taxon>Zoopagomycota</taxon>
        <taxon>Kickxellomycotina</taxon>
        <taxon>Kickxellomycetes</taxon>
        <taxon>Kickxellales</taxon>
        <taxon>Kickxellaceae</taxon>
        <taxon>Coemansia</taxon>
    </lineage>
</organism>
<name>A0ACC1L735_9FUNG</name>
<dbReference type="Proteomes" id="UP001140087">
    <property type="component" value="Unassembled WGS sequence"/>
</dbReference>
<keyword evidence="2" id="KW-1185">Reference proteome</keyword>
<evidence type="ECO:0000313" key="1">
    <source>
        <dbReference type="EMBL" id="KAJ2802750.1"/>
    </source>
</evidence>
<comment type="caution">
    <text evidence="1">The sequence shown here is derived from an EMBL/GenBank/DDBJ whole genome shotgun (WGS) entry which is preliminary data.</text>
</comment>
<reference evidence="1" key="1">
    <citation type="submission" date="2022-07" db="EMBL/GenBank/DDBJ databases">
        <title>Phylogenomic reconstructions and comparative analyses of Kickxellomycotina fungi.</title>
        <authorList>
            <person name="Reynolds N.K."/>
            <person name="Stajich J.E."/>
            <person name="Barry K."/>
            <person name="Grigoriev I.V."/>
            <person name="Crous P."/>
            <person name="Smith M.E."/>
        </authorList>
    </citation>
    <scope>NUCLEOTIDE SEQUENCE</scope>
    <source>
        <strain evidence="1">BCRC 34780</strain>
    </source>
</reference>